<comment type="catalytic activity">
    <reaction evidence="13">
        <text>a lipid A disaccharide + ATP = a lipid IVA + ADP + H(+)</text>
        <dbReference type="Rhea" id="RHEA:67840"/>
        <dbReference type="ChEBI" id="CHEBI:15378"/>
        <dbReference type="ChEBI" id="CHEBI:30616"/>
        <dbReference type="ChEBI" id="CHEBI:176343"/>
        <dbReference type="ChEBI" id="CHEBI:176425"/>
        <dbReference type="ChEBI" id="CHEBI:456216"/>
        <dbReference type="EC" id="2.7.1.130"/>
    </reaction>
</comment>
<sequence length="335" mass="37090">MSAISRMWYEGRWYQWLLAPLSLLFWGLSALRRGLFRVGIKKQIRLPVPVIVVGNISVGGNGKTPLVVALCDRLTAQGFTVGVVSRGYGAATKAFPHTVDVNAQANLVGDEPLLIARRTGVPVVIDPNRPRGAAVLVEAFNCDVIISDDGLQHYALARDIECVVVDRRLFGNGFLLPMGPLREGTWRLRTVDYLIVNQSQQGVKLPAHLTACKPVPMQLRPAQLVNVKNPQQHRDIREMKAESTITALAGIGDPARFFTQLQDMGLALDHKVALSDHHPISAADIPVDHCVIMTEKDAVKAREFAHDNCWYQPVDAVLPEAFYMQLIQQIKRDAQ</sequence>
<dbReference type="EMBL" id="JAQQXP010000001">
    <property type="protein sequence ID" value="MDC8830933.1"/>
    <property type="molecule type" value="Genomic_DNA"/>
</dbReference>
<evidence type="ECO:0000313" key="14">
    <source>
        <dbReference type="EMBL" id="MDC8830933.1"/>
    </source>
</evidence>
<dbReference type="GO" id="GO:0009029">
    <property type="term" value="F:lipid-A 4'-kinase activity"/>
    <property type="evidence" value="ECO:0007669"/>
    <property type="project" value="UniProtKB-EC"/>
</dbReference>
<keyword evidence="6 13" id="KW-0441">Lipid A biosynthesis</keyword>
<dbReference type="NCBIfam" id="TIGR00682">
    <property type="entry name" value="lpxK"/>
    <property type="match status" value="1"/>
</dbReference>
<comment type="pathway">
    <text evidence="2 13">Glycolipid biosynthesis; lipid IV(A) biosynthesis; lipid IV(A) from (3R)-3-hydroxytetradecanoyl-[acyl-carrier-protein] and UDP-N-acetyl-alpha-D-glucosamine: step 6/6.</text>
</comment>
<evidence type="ECO:0000256" key="11">
    <source>
        <dbReference type="ARBA" id="ARBA00023098"/>
    </source>
</evidence>
<dbReference type="InterPro" id="IPR003758">
    <property type="entry name" value="LpxK"/>
</dbReference>
<comment type="function">
    <text evidence="1 13">Transfers the gamma-phosphate of ATP to the 4'-position of a tetraacyldisaccharide 1-phosphate intermediate (termed DS-1-P) to form tetraacyldisaccharide 1,4'-bis-phosphate (lipid IVA).</text>
</comment>
<dbReference type="EC" id="2.7.1.130" evidence="3 13"/>
<organism evidence="14 15">
    <name type="scientific">Alteromonas gilva</name>
    <dbReference type="NCBI Taxonomy" id="2987522"/>
    <lineage>
        <taxon>Bacteria</taxon>
        <taxon>Pseudomonadati</taxon>
        <taxon>Pseudomonadota</taxon>
        <taxon>Gammaproteobacteria</taxon>
        <taxon>Alteromonadales</taxon>
        <taxon>Alteromonadaceae</taxon>
        <taxon>Alteromonas/Salinimonas group</taxon>
        <taxon>Alteromonas</taxon>
    </lineage>
</organism>
<evidence type="ECO:0000256" key="2">
    <source>
        <dbReference type="ARBA" id="ARBA00004870"/>
    </source>
</evidence>
<keyword evidence="5 13" id="KW-0444">Lipid biosynthesis</keyword>
<dbReference type="InterPro" id="IPR027417">
    <property type="entry name" value="P-loop_NTPase"/>
</dbReference>
<gene>
    <name evidence="13 14" type="primary">lpxK</name>
    <name evidence="14" type="ORF">OIK42_09185</name>
</gene>
<evidence type="ECO:0000256" key="1">
    <source>
        <dbReference type="ARBA" id="ARBA00002274"/>
    </source>
</evidence>
<keyword evidence="8 13" id="KW-0547">Nucleotide-binding</keyword>
<accession>A0ABT5L585</accession>
<keyword evidence="7 13" id="KW-0808">Transferase</keyword>
<feature type="binding site" evidence="13">
    <location>
        <begin position="57"/>
        <end position="64"/>
    </location>
    <ligand>
        <name>ATP</name>
        <dbReference type="ChEBI" id="CHEBI:30616"/>
    </ligand>
</feature>
<dbReference type="SUPFAM" id="SSF52540">
    <property type="entry name" value="P-loop containing nucleoside triphosphate hydrolases"/>
    <property type="match status" value="1"/>
</dbReference>
<comment type="caution">
    <text evidence="14">The sequence shown here is derived from an EMBL/GenBank/DDBJ whole genome shotgun (WGS) entry which is preliminary data.</text>
</comment>
<evidence type="ECO:0000256" key="6">
    <source>
        <dbReference type="ARBA" id="ARBA00022556"/>
    </source>
</evidence>
<protein>
    <recommendedName>
        <fullName evidence="4 13">Tetraacyldisaccharide 4'-kinase</fullName>
        <ecNumber evidence="3 13">2.7.1.130</ecNumber>
    </recommendedName>
    <alternativeName>
        <fullName evidence="12 13">Lipid A 4'-kinase</fullName>
    </alternativeName>
</protein>
<evidence type="ECO:0000256" key="4">
    <source>
        <dbReference type="ARBA" id="ARBA00016436"/>
    </source>
</evidence>
<comment type="similarity">
    <text evidence="13">Belongs to the LpxK family.</text>
</comment>
<dbReference type="Proteomes" id="UP001218788">
    <property type="component" value="Unassembled WGS sequence"/>
</dbReference>
<name>A0ABT5L585_9ALTE</name>
<keyword evidence="15" id="KW-1185">Reference proteome</keyword>
<keyword evidence="10 13" id="KW-0067">ATP-binding</keyword>
<evidence type="ECO:0000256" key="12">
    <source>
        <dbReference type="ARBA" id="ARBA00029757"/>
    </source>
</evidence>
<dbReference type="HAMAP" id="MF_00409">
    <property type="entry name" value="LpxK"/>
    <property type="match status" value="1"/>
</dbReference>
<evidence type="ECO:0000313" key="15">
    <source>
        <dbReference type="Proteomes" id="UP001218788"/>
    </source>
</evidence>
<keyword evidence="9 13" id="KW-0418">Kinase</keyword>
<dbReference type="PANTHER" id="PTHR42724:SF1">
    <property type="entry name" value="TETRAACYLDISACCHARIDE 4'-KINASE, MITOCHONDRIAL-RELATED"/>
    <property type="match status" value="1"/>
</dbReference>
<dbReference type="RefSeq" id="WP_273639923.1">
    <property type="nucleotide sequence ID" value="NZ_JAQQXP010000001.1"/>
</dbReference>
<proteinExistence type="inferred from homology"/>
<dbReference type="PANTHER" id="PTHR42724">
    <property type="entry name" value="TETRAACYLDISACCHARIDE 4'-KINASE"/>
    <property type="match status" value="1"/>
</dbReference>
<keyword evidence="11 13" id="KW-0443">Lipid metabolism</keyword>
<evidence type="ECO:0000256" key="8">
    <source>
        <dbReference type="ARBA" id="ARBA00022741"/>
    </source>
</evidence>
<evidence type="ECO:0000256" key="5">
    <source>
        <dbReference type="ARBA" id="ARBA00022516"/>
    </source>
</evidence>
<evidence type="ECO:0000256" key="13">
    <source>
        <dbReference type="HAMAP-Rule" id="MF_00409"/>
    </source>
</evidence>
<dbReference type="Pfam" id="PF02606">
    <property type="entry name" value="LpxK"/>
    <property type="match status" value="1"/>
</dbReference>
<evidence type="ECO:0000256" key="7">
    <source>
        <dbReference type="ARBA" id="ARBA00022679"/>
    </source>
</evidence>
<evidence type="ECO:0000256" key="9">
    <source>
        <dbReference type="ARBA" id="ARBA00022777"/>
    </source>
</evidence>
<reference evidence="14 15" key="1">
    <citation type="submission" date="2022-10" db="EMBL/GenBank/DDBJ databases">
        <title>Alteromonas sp. chi3 Genome sequencing.</title>
        <authorList>
            <person name="Park S."/>
        </authorList>
    </citation>
    <scope>NUCLEOTIDE SEQUENCE [LARGE SCALE GENOMIC DNA]</scope>
    <source>
        <strain evidence="15">chi3</strain>
    </source>
</reference>
<evidence type="ECO:0000256" key="3">
    <source>
        <dbReference type="ARBA" id="ARBA00012071"/>
    </source>
</evidence>
<evidence type="ECO:0000256" key="10">
    <source>
        <dbReference type="ARBA" id="ARBA00022840"/>
    </source>
</evidence>